<evidence type="ECO:0000256" key="4">
    <source>
        <dbReference type="ARBA" id="ARBA00023284"/>
    </source>
</evidence>
<evidence type="ECO:0000313" key="9">
    <source>
        <dbReference type="Proteomes" id="UP000235145"/>
    </source>
</evidence>
<evidence type="ECO:0000256" key="1">
    <source>
        <dbReference type="ARBA" id="ARBA00006347"/>
    </source>
</evidence>
<dbReference type="GO" id="GO:0006457">
    <property type="term" value="P:protein folding"/>
    <property type="evidence" value="ECO:0000318"/>
    <property type="project" value="GO_Central"/>
</dbReference>
<accession>A0A9R1WL97</accession>
<dbReference type="PANTHER" id="PTHR18929">
    <property type="entry name" value="PROTEIN DISULFIDE ISOMERASE"/>
    <property type="match status" value="1"/>
</dbReference>
<name>A0A9R1WL97_LACSA</name>
<organism evidence="8 9">
    <name type="scientific">Lactuca sativa</name>
    <name type="common">Garden lettuce</name>
    <dbReference type="NCBI Taxonomy" id="4236"/>
    <lineage>
        <taxon>Eukaryota</taxon>
        <taxon>Viridiplantae</taxon>
        <taxon>Streptophyta</taxon>
        <taxon>Embryophyta</taxon>
        <taxon>Tracheophyta</taxon>
        <taxon>Spermatophyta</taxon>
        <taxon>Magnoliopsida</taxon>
        <taxon>eudicotyledons</taxon>
        <taxon>Gunneridae</taxon>
        <taxon>Pentapetalae</taxon>
        <taxon>asterids</taxon>
        <taxon>campanulids</taxon>
        <taxon>Asterales</taxon>
        <taxon>Asteraceae</taxon>
        <taxon>Cichorioideae</taxon>
        <taxon>Cichorieae</taxon>
        <taxon>Lactucinae</taxon>
        <taxon>Lactuca</taxon>
    </lineage>
</organism>
<dbReference type="PANTHER" id="PTHR18929:SF218">
    <property type="entry name" value="PROTEIN DISULFIDE-ISOMERASE 5-2"/>
    <property type="match status" value="1"/>
</dbReference>
<dbReference type="Proteomes" id="UP000235145">
    <property type="component" value="Unassembled WGS sequence"/>
</dbReference>
<dbReference type="OrthoDB" id="74910at2759"/>
<dbReference type="GO" id="GO:0003756">
    <property type="term" value="F:protein disulfide isomerase activity"/>
    <property type="evidence" value="ECO:0000318"/>
    <property type="project" value="GO_Central"/>
</dbReference>
<dbReference type="InterPro" id="IPR013766">
    <property type="entry name" value="Thioredoxin_domain"/>
</dbReference>
<keyword evidence="3" id="KW-1015">Disulfide bond</keyword>
<dbReference type="GO" id="GO:0034976">
    <property type="term" value="P:response to endoplasmic reticulum stress"/>
    <property type="evidence" value="ECO:0000318"/>
    <property type="project" value="GO_Central"/>
</dbReference>
<feature type="chain" id="PRO_5040129541" description="Thioredoxin domain-containing protein" evidence="6">
    <location>
        <begin position="23"/>
        <end position="430"/>
    </location>
</feature>
<evidence type="ECO:0000259" key="7">
    <source>
        <dbReference type="PROSITE" id="PS51352"/>
    </source>
</evidence>
<feature type="signal peptide" evidence="6">
    <location>
        <begin position="1"/>
        <end position="22"/>
    </location>
</feature>
<keyword evidence="5" id="KW-0812">Transmembrane</keyword>
<sequence length="430" mass="48319">MSSVFFILSLSIVSLLLPSISSHEFKLDGKVLVLDESNFDAAISSFDFIFVDFYAPWCGHCKRLSPELDKAAPMLSGLKKPIAIAKIDAEKYSRLATKYEIDGYPTLKIFMNGVPTDYYGPRKADKLVRYLKKFVAPDVTLLESDSGVAEFVEAAGTFFPIFIGFDVDESALSKVAIKFKKKAWFSVAKDFSEKAMDLYDFDKAPALVALHPSFNEQNVFYGPFEDKFVEEFIQQSLLPLTLPISPDSLKLLKDDKRKIVLTIFEDETHYEAKQFIKLLRGAASANREFVFAYVSFNQWQEFAEAFEVDGKTSLPKMVVWDGNEIYFSVIGSEKIESEDQGSQITLFLERYKDGKTIEKTFGPSFFGYITSLLGMRTVYILVFLVAVIFLIATIGKEEPLVVGGRDRSELAAAAAVADSRDERASDDKED</sequence>
<evidence type="ECO:0000256" key="3">
    <source>
        <dbReference type="ARBA" id="ARBA00023157"/>
    </source>
</evidence>
<proteinExistence type="inferred from homology"/>
<dbReference type="PRINTS" id="PR00421">
    <property type="entry name" value="THIOREDOXIN"/>
</dbReference>
<dbReference type="Gene3D" id="3.40.30.10">
    <property type="entry name" value="Glutaredoxin"/>
    <property type="match status" value="2"/>
</dbReference>
<dbReference type="CDD" id="cd02961">
    <property type="entry name" value="PDI_a_family"/>
    <property type="match status" value="1"/>
</dbReference>
<dbReference type="EMBL" id="NBSK02000001">
    <property type="protein sequence ID" value="KAJ0227330.1"/>
    <property type="molecule type" value="Genomic_DNA"/>
</dbReference>
<comment type="caution">
    <text evidence="8">The sequence shown here is derived from an EMBL/GenBank/DDBJ whole genome shotgun (WGS) entry which is preliminary data.</text>
</comment>
<dbReference type="SUPFAM" id="SSF52833">
    <property type="entry name" value="Thioredoxin-like"/>
    <property type="match status" value="1"/>
</dbReference>
<dbReference type="PROSITE" id="PS00194">
    <property type="entry name" value="THIOREDOXIN_1"/>
    <property type="match status" value="1"/>
</dbReference>
<gene>
    <name evidence="8" type="ORF">LSAT_V11C100005640</name>
</gene>
<evidence type="ECO:0000256" key="6">
    <source>
        <dbReference type="SAM" id="SignalP"/>
    </source>
</evidence>
<dbReference type="InterPro" id="IPR017937">
    <property type="entry name" value="Thioredoxin_CS"/>
</dbReference>
<dbReference type="Pfam" id="PF13848">
    <property type="entry name" value="Thioredoxin_6"/>
    <property type="match status" value="1"/>
</dbReference>
<protein>
    <recommendedName>
        <fullName evidence="7">Thioredoxin domain-containing protein</fullName>
    </recommendedName>
</protein>
<keyword evidence="4" id="KW-0676">Redox-active center</keyword>
<dbReference type="AlphaFoldDB" id="A0A9R1WL97"/>
<feature type="domain" description="Thioredoxin" evidence="7">
    <location>
        <begin position="11"/>
        <end position="136"/>
    </location>
</feature>
<keyword evidence="5" id="KW-1133">Transmembrane helix</keyword>
<dbReference type="GO" id="GO:0005783">
    <property type="term" value="C:endoplasmic reticulum"/>
    <property type="evidence" value="ECO:0000318"/>
    <property type="project" value="GO_Central"/>
</dbReference>
<dbReference type="PROSITE" id="PS51352">
    <property type="entry name" value="THIOREDOXIN_2"/>
    <property type="match status" value="1"/>
</dbReference>
<dbReference type="Gramene" id="rna-gnl|WGS:NBSK|LSAT_1X12401_mrna">
    <property type="protein sequence ID" value="cds-PLY82158.1"/>
    <property type="gene ID" value="gene-LSAT_1X12401"/>
</dbReference>
<keyword evidence="2 6" id="KW-0732">Signal</keyword>
<dbReference type="Pfam" id="PF00085">
    <property type="entry name" value="Thioredoxin"/>
    <property type="match status" value="1"/>
</dbReference>
<evidence type="ECO:0000313" key="8">
    <source>
        <dbReference type="EMBL" id="KAJ0227330.1"/>
    </source>
</evidence>
<reference evidence="8 9" key="1">
    <citation type="journal article" date="2017" name="Nat. Commun.">
        <title>Genome assembly with in vitro proximity ligation data and whole-genome triplication in lettuce.</title>
        <authorList>
            <person name="Reyes-Chin-Wo S."/>
            <person name="Wang Z."/>
            <person name="Yang X."/>
            <person name="Kozik A."/>
            <person name="Arikit S."/>
            <person name="Song C."/>
            <person name="Xia L."/>
            <person name="Froenicke L."/>
            <person name="Lavelle D.O."/>
            <person name="Truco M.J."/>
            <person name="Xia R."/>
            <person name="Zhu S."/>
            <person name="Xu C."/>
            <person name="Xu H."/>
            <person name="Xu X."/>
            <person name="Cox K."/>
            <person name="Korf I."/>
            <person name="Meyers B.C."/>
            <person name="Michelmore R.W."/>
        </authorList>
    </citation>
    <scope>NUCLEOTIDE SEQUENCE [LARGE SCALE GENOMIC DNA]</scope>
    <source>
        <strain evidence="9">cv. Salinas</strain>
        <tissue evidence="8">Seedlings</tissue>
    </source>
</reference>
<dbReference type="InterPro" id="IPR036249">
    <property type="entry name" value="Thioredoxin-like_sf"/>
</dbReference>
<evidence type="ECO:0000256" key="2">
    <source>
        <dbReference type="ARBA" id="ARBA00022729"/>
    </source>
</evidence>
<keyword evidence="9" id="KW-1185">Reference proteome</keyword>
<comment type="similarity">
    <text evidence="1">Belongs to the protein disulfide isomerase family.</text>
</comment>
<feature type="transmembrane region" description="Helical" evidence="5">
    <location>
        <begin position="365"/>
        <end position="391"/>
    </location>
</feature>
<keyword evidence="5" id="KW-0472">Membrane</keyword>
<evidence type="ECO:0000256" key="5">
    <source>
        <dbReference type="SAM" id="Phobius"/>
    </source>
</evidence>
<dbReference type="FunFam" id="3.40.30.10:FF:000107">
    <property type="entry name" value="Protein disulfide-isomerase 5-2"/>
    <property type="match status" value="1"/>
</dbReference>